<dbReference type="InterPro" id="IPR006059">
    <property type="entry name" value="SBP"/>
</dbReference>
<feature type="region of interest" description="Disordered" evidence="1">
    <location>
        <begin position="27"/>
        <end position="63"/>
    </location>
</feature>
<dbReference type="AlphaFoldDB" id="A0A1G8FF70"/>
<feature type="signal peptide" evidence="2">
    <location>
        <begin position="1"/>
        <end position="20"/>
    </location>
</feature>
<evidence type="ECO:0000256" key="2">
    <source>
        <dbReference type="SAM" id="SignalP"/>
    </source>
</evidence>
<dbReference type="RefSeq" id="WP_090711339.1">
    <property type="nucleotide sequence ID" value="NZ_CBCSKY010000007.1"/>
</dbReference>
<dbReference type="PROSITE" id="PS51257">
    <property type="entry name" value="PROKAR_LIPOPROTEIN"/>
    <property type="match status" value="1"/>
</dbReference>
<dbReference type="Gene3D" id="3.40.190.10">
    <property type="entry name" value="Periplasmic binding protein-like II"/>
    <property type="match status" value="1"/>
</dbReference>
<accession>A0A1G8FF70</accession>
<evidence type="ECO:0000313" key="4">
    <source>
        <dbReference type="Proteomes" id="UP000199050"/>
    </source>
</evidence>
<feature type="compositionally biased region" description="Low complexity" evidence="1">
    <location>
        <begin position="29"/>
        <end position="60"/>
    </location>
</feature>
<dbReference type="PANTHER" id="PTHR43649:SF30">
    <property type="entry name" value="ABC TRANSPORTER SUBSTRATE-BINDING PROTEIN"/>
    <property type="match status" value="1"/>
</dbReference>
<sequence>MLYKKLCTTLLSLTMVFTLAACSGGNSGSGSNAQGNTATPAPTEAAENSGNGNNGESNTAVEEDVEATPEMDFDMGGRTIKIVAWWDMTIPEDNPDNIQRKKNLDELMKKHNFKVEYVNIDFGEYQAKVTASLLAGEPIGDIVRLGKSYMIPALVKQDLLWPIDEYTKNARVFNQKTTNEYMQYNGRGYAFTENQANLVQGIFYNKTLMNKLGMKPLQEYVDEDNWNWDTFIQVAKEANKDTNNDGKLDTWGLANNGLMDQALYSNEATLTSGDKQTLDDPKTLESFGLVSRLATEKVSRPTEGGDWTEPAQFFRQGNTLMYAGALYELNGFKTDMQDYELSFVPFPKGPSATTYHSAEALYQALTIPKAVENPEQLMYIWEKINDIDSIYDYPDQGSYESVFTTEEDIENAKMVAPNMVVLDHNTFPNLPYYDIIGELTSGNSVSTVVEKYKAKVQAAIDEVYKK</sequence>
<dbReference type="InterPro" id="IPR050490">
    <property type="entry name" value="Bact_solute-bd_prot1"/>
</dbReference>
<dbReference type="Proteomes" id="UP000199050">
    <property type="component" value="Unassembled WGS sequence"/>
</dbReference>
<proteinExistence type="predicted"/>
<evidence type="ECO:0000313" key="3">
    <source>
        <dbReference type="EMBL" id="SDH80787.1"/>
    </source>
</evidence>
<dbReference type="EMBL" id="FNDX01000001">
    <property type="protein sequence ID" value="SDH80787.1"/>
    <property type="molecule type" value="Genomic_DNA"/>
</dbReference>
<dbReference type="SUPFAM" id="SSF53850">
    <property type="entry name" value="Periplasmic binding protein-like II"/>
    <property type="match status" value="1"/>
</dbReference>
<evidence type="ECO:0000256" key="1">
    <source>
        <dbReference type="SAM" id="MobiDB-lite"/>
    </source>
</evidence>
<gene>
    <name evidence="3" type="ORF">SAMN05216192_101225</name>
</gene>
<dbReference type="PANTHER" id="PTHR43649">
    <property type="entry name" value="ARABINOSE-BINDING PROTEIN-RELATED"/>
    <property type="match status" value="1"/>
</dbReference>
<protein>
    <submittedName>
        <fullName evidence="3">Carbohydrate ABC transporter substrate-binding protein, CUT1 family</fullName>
    </submittedName>
</protein>
<name>A0A1G8FF70_9BACL</name>
<dbReference type="Pfam" id="PF01547">
    <property type="entry name" value="SBP_bac_1"/>
    <property type="match status" value="1"/>
</dbReference>
<reference evidence="4" key="1">
    <citation type="submission" date="2016-10" db="EMBL/GenBank/DDBJ databases">
        <authorList>
            <person name="Varghese N."/>
            <person name="Submissions S."/>
        </authorList>
    </citation>
    <scope>NUCLEOTIDE SEQUENCE [LARGE SCALE GENOMIC DNA]</scope>
    <source>
        <strain evidence="4">CGMCC 1.11012</strain>
    </source>
</reference>
<dbReference type="OrthoDB" id="383937at2"/>
<dbReference type="STRING" id="1174501.SAMN05216192_101225"/>
<keyword evidence="2" id="KW-0732">Signal</keyword>
<feature type="chain" id="PRO_5039538068" evidence="2">
    <location>
        <begin position="21"/>
        <end position="466"/>
    </location>
</feature>
<keyword evidence="4" id="KW-1185">Reference proteome</keyword>
<organism evidence="3 4">
    <name type="scientific">Paenibacillus typhae</name>
    <dbReference type="NCBI Taxonomy" id="1174501"/>
    <lineage>
        <taxon>Bacteria</taxon>
        <taxon>Bacillati</taxon>
        <taxon>Bacillota</taxon>
        <taxon>Bacilli</taxon>
        <taxon>Bacillales</taxon>
        <taxon>Paenibacillaceae</taxon>
        <taxon>Paenibacillus</taxon>
    </lineage>
</organism>